<dbReference type="Pfam" id="PF13363">
    <property type="entry name" value="BetaGal_dom3"/>
    <property type="match status" value="1"/>
</dbReference>
<proteinExistence type="inferred from homology"/>
<dbReference type="AlphaFoldDB" id="A0A2A9NPT0"/>
<dbReference type="InterPro" id="IPR036833">
    <property type="entry name" value="BetaGal_dom3_sf"/>
</dbReference>
<evidence type="ECO:0000256" key="6">
    <source>
        <dbReference type="ARBA" id="ARBA00023180"/>
    </source>
</evidence>
<name>A0A2A9NPT0_9AGAR</name>
<keyword evidence="6" id="KW-0325">Glycoprotein</keyword>
<organism evidence="12 13">
    <name type="scientific">Amanita thiersii Skay4041</name>
    <dbReference type="NCBI Taxonomy" id="703135"/>
    <lineage>
        <taxon>Eukaryota</taxon>
        <taxon>Fungi</taxon>
        <taxon>Dikarya</taxon>
        <taxon>Basidiomycota</taxon>
        <taxon>Agaricomycotina</taxon>
        <taxon>Agaricomycetes</taxon>
        <taxon>Agaricomycetidae</taxon>
        <taxon>Agaricales</taxon>
        <taxon>Pluteineae</taxon>
        <taxon>Amanitaceae</taxon>
        <taxon>Amanita</taxon>
    </lineage>
</organism>
<dbReference type="InterPro" id="IPR031330">
    <property type="entry name" value="Gly_Hdrlase_35_cat"/>
</dbReference>
<dbReference type="Gene3D" id="2.60.120.260">
    <property type="entry name" value="Galactose-binding domain-like"/>
    <property type="match status" value="2"/>
</dbReference>
<dbReference type="GO" id="GO:0005975">
    <property type="term" value="P:carbohydrate metabolic process"/>
    <property type="evidence" value="ECO:0007669"/>
    <property type="project" value="InterPro"/>
</dbReference>
<dbReference type="OrthoDB" id="1657402at2759"/>
<protein>
    <recommendedName>
        <fullName evidence="3 8">Beta-galactosidase</fullName>
        <ecNumber evidence="3 8">3.2.1.23</ecNumber>
    </recommendedName>
</protein>
<dbReference type="SUPFAM" id="SSF49785">
    <property type="entry name" value="Galactose-binding domain-like"/>
    <property type="match status" value="2"/>
</dbReference>
<evidence type="ECO:0000256" key="3">
    <source>
        <dbReference type="ARBA" id="ARBA00012756"/>
    </source>
</evidence>
<dbReference type="InterPro" id="IPR019801">
    <property type="entry name" value="Glyco_hydro_35_CS"/>
</dbReference>
<evidence type="ECO:0000259" key="11">
    <source>
        <dbReference type="SMART" id="SM01029"/>
    </source>
</evidence>
<dbReference type="GO" id="GO:0004565">
    <property type="term" value="F:beta-galactosidase activity"/>
    <property type="evidence" value="ECO:0007669"/>
    <property type="project" value="UniProtKB-EC"/>
</dbReference>
<sequence length="998" mass="110479">MNLKCLQLSFYFLNLLLVLFASGNQTRSVSKQDKLTRLQDIVTWDEYSLMINGTRLMLFSGEVHPYRMPVQSLHLDIFQKIKSMGFNAVSFYVFWGILEPKRGTISFEGFRDLQPFFDAAMEAGLYLIARPGPYINAETSGGGFPGWGTTTAGLWRTSNTTYIEAYQQYIKAVGSKIAQNQVTNGGPVILVQAENEYSGFQPPFGEDLEYESRLMSDLRATGINVPITTNDAWPGGHYTTVDIYGYDSYPNGFDCANPTIWKEDAVPEWLWGGHEQYNPQDLNAVYEFQGGAFDGWGGSGYAHCALLTGTAFERVFYKNQFAMSTTLLNLYMVYGGTNWGGIAHPGVYTSYDYGAAIAEDRTLREKYYELKLQAYFLAVSPAYLTSRPMNIYATQGAFTKNQALKTTQVLDVIGNKTAFYVVRQADASTDAIQSYRLNLSTSIGQLSLPLLNGSLTLHGKDSKIHVTDYPAGSTILVYSTSEILTWATVDGRDIIFIYGDQGERHETAFKINGDNPTGRVVAGTGNIKTQLVNDVLIVQYETTGQTVVEISPRVFVYILDRVNAYQTWVLHLPTTGPFSKFDNHNPVIIKGGYLLRSANTSGGNLAITGDLNSTTSFEIIAPAAVSKSISINGVKVLTKKTTHNTLVAEQSISLPTVALPHLATLKWRRASSLPEIRPTYSDIKWTSANHNTTVNPTTPPTPVVLYAGDYGYHTGNILWRAHFNATGSETGFTADIWGGSAFGYSVWLDSIFIGSWEGDAIHANYERTFAFPKKLEQESSHVLTILQDHMGYEEDWTAASDFFKIPRGIMNYSFPNSPDTTVNVWKVAGNLGGEDYVDTVRGPLNEGGLYGERQGWHLPGFDDTKWESGSPIDGMSTAGVMFYRTTFPLNIPDGVDYPMALVIANSTINPHFRAQFYVNGYQFGKYINHIGPQKSFPVPQGILNYKGINTLAVSLWAVQDTGARLDTLELLITAKLKSAMPPVVNQPLTAWSLRPNAF</sequence>
<feature type="chain" id="PRO_5013196772" description="Beta-galactosidase" evidence="10">
    <location>
        <begin position="24"/>
        <end position="998"/>
    </location>
</feature>
<dbReference type="PRINTS" id="PR00742">
    <property type="entry name" value="GLHYDRLASE35"/>
</dbReference>
<dbReference type="Pfam" id="PF13364">
    <property type="entry name" value="BetaGal_ABD2"/>
    <property type="match status" value="2"/>
</dbReference>
<comment type="similarity">
    <text evidence="2 9">Belongs to the glycosyl hydrolase 35 family.</text>
</comment>
<feature type="domain" description="Beta-galactosidase" evidence="11">
    <location>
        <begin position="383"/>
        <end position="567"/>
    </location>
</feature>
<evidence type="ECO:0000256" key="5">
    <source>
        <dbReference type="ARBA" id="ARBA00022801"/>
    </source>
</evidence>
<dbReference type="InterPro" id="IPR025972">
    <property type="entry name" value="BetaGal_dom3"/>
</dbReference>
<reference evidence="12 13" key="1">
    <citation type="submission" date="2014-02" db="EMBL/GenBank/DDBJ databases">
        <title>Transposable element dynamics among asymbiotic and ectomycorrhizal Amanita fungi.</title>
        <authorList>
            <consortium name="DOE Joint Genome Institute"/>
            <person name="Hess J."/>
            <person name="Skrede I."/>
            <person name="Wolfe B."/>
            <person name="LaButti K."/>
            <person name="Ohm R.A."/>
            <person name="Grigoriev I.V."/>
            <person name="Pringle A."/>
        </authorList>
    </citation>
    <scope>NUCLEOTIDE SEQUENCE [LARGE SCALE GENOMIC DNA]</scope>
    <source>
        <strain evidence="12 13">SKay4041</strain>
    </source>
</reference>
<dbReference type="FunFam" id="2.60.120.260:FF:000065">
    <property type="entry name" value="Beta-galactosidase A"/>
    <property type="match status" value="1"/>
</dbReference>
<dbReference type="SUPFAM" id="SSF51445">
    <property type="entry name" value="(Trans)glycosidases"/>
    <property type="match status" value="1"/>
</dbReference>
<evidence type="ECO:0000256" key="10">
    <source>
        <dbReference type="SAM" id="SignalP"/>
    </source>
</evidence>
<comment type="catalytic activity">
    <reaction evidence="1 8">
        <text>Hydrolysis of terminal non-reducing beta-D-galactose residues in beta-D-galactosides.</text>
        <dbReference type="EC" id="3.2.1.23"/>
    </reaction>
</comment>
<evidence type="ECO:0000256" key="2">
    <source>
        <dbReference type="ARBA" id="ARBA00009809"/>
    </source>
</evidence>
<dbReference type="PROSITE" id="PS01182">
    <property type="entry name" value="GLYCOSYL_HYDROL_F35"/>
    <property type="match status" value="1"/>
</dbReference>
<dbReference type="PANTHER" id="PTHR23421">
    <property type="entry name" value="BETA-GALACTOSIDASE RELATED"/>
    <property type="match status" value="1"/>
</dbReference>
<accession>A0A2A9NPT0</accession>
<evidence type="ECO:0000256" key="1">
    <source>
        <dbReference type="ARBA" id="ARBA00001412"/>
    </source>
</evidence>
<dbReference type="Pfam" id="PF01301">
    <property type="entry name" value="Glyco_hydro_35"/>
    <property type="match status" value="1"/>
</dbReference>
<dbReference type="InterPro" id="IPR008979">
    <property type="entry name" value="Galactose-bd-like_sf"/>
</dbReference>
<keyword evidence="5 8" id="KW-0378">Hydrolase</keyword>
<evidence type="ECO:0000256" key="7">
    <source>
        <dbReference type="ARBA" id="ARBA00023295"/>
    </source>
</evidence>
<feature type="signal peptide" evidence="10">
    <location>
        <begin position="1"/>
        <end position="23"/>
    </location>
</feature>
<dbReference type="InterPro" id="IPR017853">
    <property type="entry name" value="GH"/>
</dbReference>
<dbReference type="InterPro" id="IPR001944">
    <property type="entry name" value="Glycoside_Hdrlase_35"/>
</dbReference>
<dbReference type="Pfam" id="PF10435">
    <property type="entry name" value="BetaGal_dom2"/>
    <property type="match status" value="1"/>
</dbReference>
<dbReference type="SUPFAM" id="SSF117100">
    <property type="entry name" value="Beta-galactosidase LacA, domain 3"/>
    <property type="match status" value="1"/>
</dbReference>
<evidence type="ECO:0000256" key="8">
    <source>
        <dbReference type="RuleBase" id="RU000675"/>
    </source>
</evidence>
<keyword evidence="13" id="KW-1185">Reference proteome</keyword>
<dbReference type="SMART" id="SM01029">
    <property type="entry name" value="BetaGal_dom2"/>
    <property type="match status" value="1"/>
</dbReference>
<dbReference type="SUPFAM" id="SSF51011">
    <property type="entry name" value="Glycosyl hydrolase domain"/>
    <property type="match status" value="1"/>
</dbReference>
<gene>
    <name evidence="12" type="ORF">AMATHDRAFT_74035</name>
</gene>
<dbReference type="Gene3D" id="3.20.20.80">
    <property type="entry name" value="Glycosidases"/>
    <property type="match status" value="1"/>
</dbReference>
<dbReference type="Proteomes" id="UP000242287">
    <property type="component" value="Unassembled WGS sequence"/>
</dbReference>
<evidence type="ECO:0000313" key="12">
    <source>
        <dbReference type="EMBL" id="PFH52549.1"/>
    </source>
</evidence>
<keyword evidence="7 8" id="KW-0326">Glycosidase</keyword>
<evidence type="ECO:0000313" key="13">
    <source>
        <dbReference type="Proteomes" id="UP000242287"/>
    </source>
</evidence>
<dbReference type="InterPro" id="IPR025300">
    <property type="entry name" value="BetaGal_jelly_roll_dom"/>
</dbReference>
<dbReference type="InterPro" id="IPR037110">
    <property type="entry name" value="Betagal_dom2_sf"/>
</dbReference>
<dbReference type="STRING" id="703135.A0A2A9NPT0"/>
<dbReference type="InterPro" id="IPR018954">
    <property type="entry name" value="Betagal_dom2"/>
</dbReference>
<dbReference type="EC" id="3.2.1.23" evidence="3 8"/>
<evidence type="ECO:0000256" key="4">
    <source>
        <dbReference type="ARBA" id="ARBA00022729"/>
    </source>
</evidence>
<evidence type="ECO:0000256" key="9">
    <source>
        <dbReference type="RuleBase" id="RU003679"/>
    </source>
</evidence>
<keyword evidence="4 10" id="KW-0732">Signal</keyword>
<dbReference type="EMBL" id="KZ301978">
    <property type="protein sequence ID" value="PFH52549.1"/>
    <property type="molecule type" value="Genomic_DNA"/>
</dbReference>
<dbReference type="FunFam" id="3.20.20.80:FF:000040">
    <property type="entry name" value="Beta-galactosidase A"/>
    <property type="match status" value="1"/>
</dbReference>
<dbReference type="Gene3D" id="2.102.20.10">
    <property type="entry name" value="Beta-galactosidase, domain 2"/>
    <property type="match status" value="1"/>
</dbReference>
<dbReference type="Gene3D" id="2.60.390.10">
    <property type="entry name" value="Beta-galactosidase, domain 3"/>
    <property type="match status" value="1"/>
</dbReference>